<dbReference type="SUPFAM" id="SSF51445">
    <property type="entry name" value="(Trans)glycosidases"/>
    <property type="match status" value="1"/>
</dbReference>
<dbReference type="GO" id="GO:0008061">
    <property type="term" value="F:chitin binding"/>
    <property type="evidence" value="ECO:0007669"/>
    <property type="project" value="InterPro"/>
</dbReference>
<proteinExistence type="predicted"/>
<dbReference type="EMBL" id="SNWP01000012">
    <property type="protein sequence ID" value="TDO25668.1"/>
    <property type="molecule type" value="Genomic_DNA"/>
</dbReference>
<dbReference type="SMART" id="SM00636">
    <property type="entry name" value="Glyco_18"/>
    <property type="match status" value="1"/>
</dbReference>
<feature type="transmembrane region" description="Helical" evidence="4">
    <location>
        <begin position="720"/>
        <end position="740"/>
    </location>
</feature>
<dbReference type="InterPro" id="IPR017853">
    <property type="entry name" value="GH"/>
</dbReference>
<dbReference type="GO" id="GO:0008843">
    <property type="term" value="F:endochitinase activity"/>
    <property type="evidence" value="ECO:0007669"/>
    <property type="project" value="UniProtKB-EC"/>
</dbReference>
<evidence type="ECO:0000313" key="8">
    <source>
        <dbReference type="Proteomes" id="UP000295741"/>
    </source>
</evidence>
<evidence type="ECO:0000259" key="6">
    <source>
        <dbReference type="PROSITE" id="PS51910"/>
    </source>
</evidence>
<dbReference type="InterPro" id="IPR011583">
    <property type="entry name" value="Chitinase_II/V-like_cat"/>
</dbReference>
<dbReference type="PANTHER" id="PTHR11177">
    <property type="entry name" value="CHITINASE"/>
    <property type="match status" value="1"/>
</dbReference>
<protein>
    <recommendedName>
        <fullName evidence="2">chitinase</fullName>
        <ecNumber evidence="2">3.2.1.14</ecNumber>
    </recommendedName>
</protein>
<keyword evidence="4" id="KW-0472">Membrane</keyword>
<keyword evidence="4" id="KW-0812">Transmembrane</keyword>
<keyword evidence="4" id="KW-1133">Transmembrane helix</keyword>
<comment type="caution">
    <text evidence="7">The sequence shown here is derived from an EMBL/GenBank/DDBJ whole genome shotgun (WGS) entry which is preliminary data.</text>
</comment>
<keyword evidence="3" id="KW-0119">Carbohydrate metabolism</keyword>
<dbReference type="RefSeq" id="WP_133475167.1">
    <property type="nucleotide sequence ID" value="NZ_SNWP01000012.1"/>
</dbReference>
<dbReference type="InterPro" id="IPR050314">
    <property type="entry name" value="Glycosyl_Hydrlase_18"/>
</dbReference>
<dbReference type="EC" id="3.2.1.14" evidence="2"/>
<evidence type="ECO:0000256" key="2">
    <source>
        <dbReference type="ARBA" id="ARBA00012729"/>
    </source>
</evidence>
<keyword evidence="5" id="KW-0732">Signal</keyword>
<dbReference type="InterPro" id="IPR001223">
    <property type="entry name" value="Glyco_hydro18_cat"/>
</dbReference>
<dbReference type="Proteomes" id="UP000295741">
    <property type="component" value="Unassembled WGS sequence"/>
</dbReference>
<evidence type="ECO:0000313" key="7">
    <source>
        <dbReference type="EMBL" id="TDO25668.1"/>
    </source>
</evidence>
<dbReference type="GO" id="GO:0005576">
    <property type="term" value="C:extracellular region"/>
    <property type="evidence" value="ECO:0007669"/>
    <property type="project" value="TreeGrafter"/>
</dbReference>
<sequence length="824" mass="93478">MKSRQSLLLLSAVVFFTLTAVAFPFSSWGANNAYDWHKHHRFFIHYIAADTTPKKGDAGELLKEISSDAAKKAADNILKKKGINYEIPKEAKDKKFFEKILSLFKFRKNSQKKEEDRIVGVLNKLKIRDTIVEATASLQKEITGLINELSDREKADFDSLLAIIGKLRSDTSYRNDFRDFINAVTQRLDGDTSKSPPPFISGSFVTDKDILDATGNFIPLLEQRNQEAAKLKIKREALSALGKLRTRTSDTVHVSSEDKKSIKIYKLGIKTRAEVIGLHNYTLNNNIDTYKYDYLNTIVYQSLYINEKTGSFKSLNGWDTAAIVTRAKAKNLKVMFSVAGGTRSTIRKILIDPKLQAYLANSIIVALEMRKADGVNIDFDSLTVADRIQFTDFIKRLHDFLQSSNPSYQLMITVPAYNESDIFDIKSLEAFADRFLIDFTRTPSSMGALAPLNGPSVYTMENSIAYYTSNMEVPLNKVVASVPYFGIRWPVRNKKLSTTPLSLMTYSQIRDTYKNVPVNYDKESGNAIIDALENKYRTVRVIYDDQNSLEKKYDFILENGLRGVALNALAYDSGYGELWDALAYKFAMIDSTLIKDSLIAGTPDLNLSWLDKIQRRLSLYWYIVNNPCKVCFDDIKDPAYAATLNKYLQELKIDSLITAENKKLSPKEQYKSRFEYINYELTNILFITTIVLFILCLLICGFYIYQIKVNSTEWKLKKKVQLAMAASIIVFVISLFSYLFCDDTIPIFGSAPAVGKNMHFITANQATTDPTTATYIESCDTEINDSCINMPLYTLMAIILAGIFIGFLITRYIILLFIKRDDIP</sequence>
<dbReference type="AlphaFoldDB" id="A0A4V3C4E4"/>
<keyword evidence="3" id="KW-0624">Polysaccharide degradation</keyword>
<keyword evidence="3" id="KW-0146">Chitin degradation</keyword>
<dbReference type="Gene3D" id="3.20.20.80">
    <property type="entry name" value="Glycosidases"/>
    <property type="match status" value="1"/>
</dbReference>
<evidence type="ECO:0000256" key="4">
    <source>
        <dbReference type="SAM" id="Phobius"/>
    </source>
</evidence>
<dbReference type="Pfam" id="PF00704">
    <property type="entry name" value="Glyco_hydro_18"/>
    <property type="match status" value="1"/>
</dbReference>
<evidence type="ECO:0000256" key="5">
    <source>
        <dbReference type="SAM" id="SignalP"/>
    </source>
</evidence>
<evidence type="ECO:0000256" key="3">
    <source>
        <dbReference type="ARBA" id="ARBA00023024"/>
    </source>
</evidence>
<dbReference type="InterPro" id="IPR029070">
    <property type="entry name" value="Chitinase_insertion_sf"/>
</dbReference>
<dbReference type="PANTHER" id="PTHR11177:SF317">
    <property type="entry name" value="CHITINASE 12-RELATED"/>
    <property type="match status" value="1"/>
</dbReference>
<dbReference type="GO" id="GO:0006032">
    <property type="term" value="P:chitin catabolic process"/>
    <property type="evidence" value="ECO:0007669"/>
    <property type="project" value="UniProtKB-KW"/>
</dbReference>
<dbReference type="Gene3D" id="3.10.50.10">
    <property type="match status" value="1"/>
</dbReference>
<feature type="domain" description="GH18" evidence="6">
    <location>
        <begin position="273"/>
        <end position="589"/>
    </location>
</feature>
<evidence type="ECO:0000256" key="1">
    <source>
        <dbReference type="ARBA" id="ARBA00000822"/>
    </source>
</evidence>
<keyword evidence="8" id="KW-1185">Reference proteome</keyword>
<accession>A0A4V3C4E4</accession>
<feature type="chain" id="PRO_5020994161" description="chitinase" evidence="5">
    <location>
        <begin position="23"/>
        <end position="824"/>
    </location>
</feature>
<reference evidence="7 8" key="1">
    <citation type="submission" date="2019-03" db="EMBL/GenBank/DDBJ databases">
        <title>Genomic Encyclopedia of Archaeal and Bacterial Type Strains, Phase II (KMG-II): from individual species to whole genera.</title>
        <authorList>
            <person name="Goeker M."/>
        </authorList>
    </citation>
    <scope>NUCLEOTIDE SEQUENCE [LARGE SCALE GENOMIC DNA]</scope>
    <source>
        <strain evidence="7 8">DSM 28323</strain>
    </source>
</reference>
<dbReference type="OrthoDB" id="1185215at2"/>
<comment type="catalytic activity">
    <reaction evidence="1">
        <text>Random endo-hydrolysis of N-acetyl-beta-D-glucosaminide (1-&gt;4)-beta-linkages in chitin and chitodextrins.</text>
        <dbReference type="EC" id="3.2.1.14"/>
    </reaction>
</comment>
<feature type="transmembrane region" description="Helical" evidence="4">
    <location>
        <begin position="792"/>
        <end position="818"/>
    </location>
</feature>
<organism evidence="7 8">
    <name type="scientific">Sediminibacterium goheungense</name>
    <dbReference type="NCBI Taxonomy" id="1086393"/>
    <lineage>
        <taxon>Bacteria</taxon>
        <taxon>Pseudomonadati</taxon>
        <taxon>Bacteroidota</taxon>
        <taxon>Chitinophagia</taxon>
        <taxon>Chitinophagales</taxon>
        <taxon>Chitinophagaceae</taxon>
        <taxon>Sediminibacterium</taxon>
    </lineage>
</organism>
<gene>
    <name evidence="7" type="ORF">BC659_2590</name>
</gene>
<feature type="transmembrane region" description="Helical" evidence="4">
    <location>
        <begin position="684"/>
        <end position="705"/>
    </location>
</feature>
<dbReference type="PROSITE" id="PS51910">
    <property type="entry name" value="GH18_2"/>
    <property type="match status" value="1"/>
</dbReference>
<dbReference type="GO" id="GO:0005975">
    <property type="term" value="P:carbohydrate metabolic process"/>
    <property type="evidence" value="ECO:0007669"/>
    <property type="project" value="InterPro"/>
</dbReference>
<feature type="signal peptide" evidence="5">
    <location>
        <begin position="1"/>
        <end position="22"/>
    </location>
</feature>
<name>A0A4V3C4E4_9BACT</name>